<evidence type="ECO:0008006" key="3">
    <source>
        <dbReference type="Google" id="ProtNLM"/>
    </source>
</evidence>
<reference evidence="1 2" key="1">
    <citation type="journal article" date="2009" name="Int. J. Syst. Evol. Microbiol.">
        <title>Transfer of Teichococcus ludipueritiae and Muricoccus roseus to the genus Roseomonas, as Roseomonas ludipueritiae comb. nov. and Roseomonas rosea comb. nov., respectively, and emended description of the genus Roseomonas.</title>
        <authorList>
            <person name="Sanchez-Porro C."/>
            <person name="Gallego V."/>
            <person name="Busse H.J."/>
            <person name="Kampfer P."/>
            <person name="Ventosa A."/>
        </authorList>
    </citation>
    <scope>NUCLEOTIDE SEQUENCE [LARGE SCALE GENOMIC DNA]</scope>
    <source>
        <strain evidence="1 2">DSM 14915</strain>
    </source>
</reference>
<sequence length="123" mass="13581">MPGHIVGWMLDKEDRAALLRAFPPAYGRVVADHVTLQAGLRSRPTLPPATEAEVVGMADDGAGVQALVVEIGGTTDRPDGSTYHLTWSLAEGRKPVESNQVIRRHGWKPVERHRIRLSPQQFR</sequence>
<comment type="caution">
    <text evidence="1">The sequence shown here is derived from an EMBL/GenBank/DDBJ whole genome shotgun (WGS) entry which is preliminary data.</text>
</comment>
<name>A0ABR7R946_9PROT</name>
<evidence type="ECO:0000313" key="2">
    <source>
        <dbReference type="Proteomes" id="UP000603940"/>
    </source>
</evidence>
<proteinExistence type="predicted"/>
<dbReference type="RefSeq" id="WP_187779188.1">
    <property type="nucleotide sequence ID" value="NZ_JACTUZ010000060.1"/>
</dbReference>
<organism evidence="1 2">
    <name type="scientific">Pseudoroseomonas ludipueritiae</name>
    <dbReference type="NCBI Taxonomy" id="198093"/>
    <lineage>
        <taxon>Bacteria</taxon>
        <taxon>Pseudomonadati</taxon>
        <taxon>Pseudomonadota</taxon>
        <taxon>Alphaproteobacteria</taxon>
        <taxon>Acetobacterales</taxon>
        <taxon>Acetobacteraceae</taxon>
        <taxon>Pseudoroseomonas</taxon>
    </lineage>
</organism>
<gene>
    <name evidence="1" type="ORF">IBL25_14140</name>
</gene>
<accession>A0ABR7R946</accession>
<dbReference type="Proteomes" id="UP000603940">
    <property type="component" value="Unassembled WGS sequence"/>
</dbReference>
<keyword evidence="2" id="KW-1185">Reference proteome</keyword>
<protein>
    <recommendedName>
        <fullName evidence="3">DUF4440 domain-containing protein</fullName>
    </recommendedName>
</protein>
<dbReference type="EMBL" id="JACTUZ010000060">
    <property type="protein sequence ID" value="MBC9178082.1"/>
    <property type="molecule type" value="Genomic_DNA"/>
</dbReference>
<evidence type="ECO:0000313" key="1">
    <source>
        <dbReference type="EMBL" id="MBC9178082.1"/>
    </source>
</evidence>